<evidence type="ECO:0000256" key="2">
    <source>
        <dbReference type="ARBA" id="ARBA00022763"/>
    </source>
</evidence>
<dbReference type="CDD" id="cd16926">
    <property type="entry name" value="HATPase_MutL-MLH-PMS-like"/>
    <property type="match status" value="1"/>
</dbReference>
<dbReference type="SUPFAM" id="SSF55874">
    <property type="entry name" value="ATPase domain of HSP90 chaperone/DNA topoisomerase II/histidine kinase"/>
    <property type="match status" value="1"/>
</dbReference>
<evidence type="ECO:0000256" key="1">
    <source>
        <dbReference type="ARBA" id="ARBA00006082"/>
    </source>
</evidence>
<dbReference type="GO" id="GO:0140664">
    <property type="term" value="F:ATP-dependent DNA damage sensor activity"/>
    <property type="evidence" value="ECO:0007669"/>
    <property type="project" value="InterPro"/>
</dbReference>
<dbReference type="Pfam" id="PF01119">
    <property type="entry name" value="DNA_mis_repair"/>
    <property type="match status" value="1"/>
</dbReference>
<dbReference type="InterPro" id="IPR042121">
    <property type="entry name" value="MutL_C_regsub"/>
</dbReference>
<proteinExistence type="inferred from homology"/>
<dbReference type="InterPro" id="IPR002099">
    <property type="entry name" value="MutL/Mlh/PMS"/>
</dbReference>
<accession>A0AAV2TWI2</accession>
<dbReference type="InterPro" id="IPR014721">
    <property type="entry name" value="Ribsml_uS5_D2-typ_fold_subgr"/>
</dbReference>
<dbReference type="SMART" id="SM01340">
    <property type="entry name" value="DNA_mis_repair"/>
    <property type="match status" value="1"/>
</dbReference>
<evidence type="ECO:0000259" key="5">
    <source>
        <dbReference type="SMART" id="SM01340"/>
    </source>
</evidence>
<dbReference type="SUPFAM" id="SSF54211">
    <property type="entry name" value="Ribosomal protein S5 domain 2-like"/>
    <property type="match status" value="1"/>
</dbReference>
<dbReference type="InterPro" id="IPR020568">
    <property type="entry name" value="Ribosomal_Su5_D2-typ_SF"/>
</dbReference>
<dbReference type="Gene3D" id="3.30.1370.100">
    <property type="entry name" value="MutL, C-terminal domain, regulatory subdomain"/>
    <property type="match status" value="1"/>
</dbReference>
<name>A0AAV2TWI2_CALDB</name>
<feature type="compositionally biased region" description="Polar residues" evidence="3">
    <location>
        <begin position="276"/>
        <end position="285"/>
    </location>
</feature>
<dbReference type="PROSITE" id="PS00058">
    <property type="entry name" value="DNA_MISMATCH_REPAIR_1"/>
    <property type="match status" value="1"/>
</dbReference>
<dbReference type="Gene3D" id="3.30.565.10">
    <property type="entry name" value="Histidine kinase-like ATPase, C-terminal domain"/>
    <property type="match status" value="1"/>
</dbReference>
<comment type="similarity">
    <text evidence="1">Belongs to the DNA mismatch repair MutL/HexB family.</text>
</comment>
<gene>
    <name evidence="6" type="ORF">CDAUBV1_LOCUS14893</name>
</gene>
<comment type="caution">
    <text evidence="6">The sequence shown here is derived from an EMBL/GenBank/DDBJ whole genome shotgun (WGS) entry which is preliminary data.</text>
</comment>
<evidence type="ECO:0008006" key="8">
    <source>
        <dbReference type="Google" id="ProtNLM"/>
    </source>
</evidence>
<evidence type="ECO:0000259" key="4">
    <source>
        <dbReference type="SMART" id="SM00853"/>
    </source>
</evidence>
<dbReference type="PANTHER" id="PTHR10073:SF52">
    <property type="entry name" value="MISMATCH REPAIR ENDONUCLEASE PMS2"/>
    <property type="match status" value="1"/>
</dbReference>
<feature type="domain" description="DNA mismatch repair protein S5" evidence="5">
    <location>
        <begin position="220"/>
        <end position="396"/>
    </location>
</feature>
<dbReference type="GO" id="GO:0032389">
    <property type="term" value="C:MutLalpha complex"/>
    <property type="evidence" value="ECO:0007669"/>
    <property type="project" value="TreeGrafter"/>
</dbReference>
<dbReference type="EMBL" id="CAXLJL010000634">
    <property type="protein sequence ID" value="CAL5139732.1"/>
    <property type="molecule type" value="Genomic_DNA"/>
</dbReference>
<protein>
    <recommendedName>
        <fullName evidence="8">Mismatch repair endonuclease PMS2</fullName>
    </recommendedName>
</protein>
<dbReference type="Gene3D" id="3.30.1540.20">
    <property type="entry name" value="MutL, C-terminal domain, dimerisation subdomain"/>
    <property type="match status" value="1"/>
</dbReference>
<dbReference type="FunFam" id="3.30.1370.100:FF:000001">
    <property type="entry name" value="Mismatch repair endonuclease pms1, putative"/>
    <property type="match status" value="1"/>
</dbReference>
<dbReference type="GO" id="GO:0030983">
    <property type="term" value="F:mismatched DNA binding"/>
    <property type="evidence" value="ECO:0007669"/>
    <property type="project" value="InterPro"/>
</dbReference>
<keyword evidence="2" id="KW-0227">DNA damage</keyword>
<dbReference type="GO" id="GO:0005524">
    <property type="term" value="F:ATP binding"/>
    <property type="evidence" value="ECO:0007669"/>
    <property type="project" value="InterPro"/>
</dbReference>
<dbReference type="AlphaFoldDB" id="A0AAV2TWI2"/>
<dbReference type="InterPro" id="IPR037198">
    <property type="entry name" value="MutL_C_sf"/>
</dbReference>
<dbReference type="InterPro" id="IPR013507">
    <property type="entry name" value="DNA_mismatch_S5_2-like"/>
</dbReference>
<feature type="domain" description="MutL C-terminal dimerisation" evidence="4">
    <location>
        <begin position="595"/>
        <end position="739"/>
    </location>
</feature>
<dbReference type="Pfam" id="PF13589">
    <property type="entry name" value="HATPase_c_3"/>
    <property type="match status" value="1"/>
</dbReference>
<dbReference type="GO" id="GO:0006298">
    <property type="term" value="P:mismatch repair"/>
    <property type="evidence" value="ECO:0007669"/>
    <property type="project" value="InterPro"/>
</dbReference>
<dbReference type="InterPro" id="IPR042120">
    <property type="entry name" value="MutL_C_dimsub"/>
</dbReference>
<organism evidence="6 7">
    <name type="scientific">Calicophoron daubneyi</name>
    <name type="common">Rumen fluke</name>
    <name type="synonym">Paramphistomum daubneyi</name>
    <dbReference type="NCBI Taxonomy" id="300641"/>
    <lineage>
        <taxon>Eukaryota</taxon>
        <taxon>Metazoa</taxon>
        <taxon>Spiralia</taxon>
        <taxon>Lophotrochozoa</taxon>
        <taxon>Platyhelminthes</taxon>
        <taxon>Trematoda</taxon>
        <taxon>Digenea</taxon>
        <taxon>Plagiorchiida</taxon>
        <taxon>Pronocephalata</taxon>
        <taxon>Paramphistomoidea</taxon>
        <taxon>Paramphistomidae</taxon>
        <taxon>Calicophoron</taxon>
    </lineage>
</organism>
<dbReference type="NCBIfam" id="TIGR00585">
    <property type="entry name" value="mutl"/>
    <property type="match status" value="1"/>
</dbReference>
<evidence type="ECO:0000313" key="6">
    <source>
        <dbReference type="EMBL" id="CAL5139732.1"/>
    </source>
</evidence>
<dbReference type="PANTHER" id="PTHR10073">
    <property type="entry name" value="DNA MISMATCH REPAIR PROTEIN MLH, PMS, MUTL"/>
    <property type="match status" value="1"/>
</dbReference>
<sequence>MSARVITPLSKDVVHKICSGQVVVTLATAIKELVENSIDAKASKIDVKLKGYGSESIEVSDNGMGVSESDFEGITRKHSTSKLSEFDDLQSVETFGFRGEALSSLCHLANVVVHTCSENAAVGTRLEFNAAGDIVARRPLARSRGTTVIISNLFYSLPVRRRHLTDATQLAKEFAKAVNLLTAYCLATVHVQINCHRMGKSGEKINVVSNGSSSSLRDNIAAVFGQAQVSALTELIPVDSIPTEILDEFNAKPSVDVESITLEGYISKPPGNQLTESLASPLSSRTVKHRQPSTGRSSGDRQFVFVNGRPCDLARVTRLATDLWRRCSRESYSTSSSGIRMPVQSACSHFPVLVLLFHMPTSTVDVNLTPDKRTLLLQHERYVLALTKAVICKTLSQYANTDTASMLRSKTNLDQSMIVPSSEISATAEADQVPSMSLKRPSLMNSAGVTPKRLTLSLHSKSDLKVDTDNGSTTPIRSFGSVRETEQTLPSGEYTLVDLTGGCEEVTKLDDEDSASADAQGPYRESVPIDFSMNRLRSRWSTISNQISFTAGADSDSQSATEDFSLGQFRADEIDAAESELTTYFSKTNFNELKVVGQFNLGFIIAQHDRDLFIIDQHASDEKYRFEQLCENYRFVSQPLVVPQSLELSVAQEQLLLNNLDVFAKSGFTFHVNEDAPCGQQVQLTATPMLENKVFGRSDIEEMLFVLSESCSRKCRPSRLRDILASRSCRSAVMVGTALDQSKMYRILRNMGTMDHPWNCPHGRPTMRHLFHLGRLGHE</sequence>
<dbReference type="InterPro" id="IPR038973">
    <property type="entry name" value="MutL/Mlh/Pms-like"/>
</dbReference>
<dbReference type="SMART" id="SM00853">
    <property type="entry name" value="MutL_C"/>
    <property type="match status" value="1"/>
</dbReference>
<dbReference type="InterPro" id="IPR014762">
    <property type="entry name" value="DNA_mismatch_repair_CS"/>
</dbReference>
<dbReference type="Gene3D" id="3.30.230.10">
    <property type="match status" value="1"/>
</dbReference>
<dbReference type="FunFam" id="3.30.565.10:FF:000014">
    <property type="entry name" value="Mismatch repair endonuclease pms1, putative"/>
    <property type="match status" value="1"/>
</dbReference>
<feature type="region of interest" description="Disordered" evidence="3">
    <location>
        <begin position="276"/>
        <end position="299"/>
    </location>
</feature>
<dbReference type="Proteomes" id="UP001497525">
    <property type="component" value="Unassembled WGS sequence"/>
</dbReference>
<dbReference type="SUPFAM" id="SSF118116">
    <property type="entry name" value="DNA mismatch repair protein MutL"/>
    <property type="match status" value="1"/>
</dbReference>
<reference evidence="6" key="1">
    <citation type="submission" date="2024-06" db="EMBL/GenBank/DDBJ databases">
        <authorList>
            <person name="Liu X."/>
            <person name="Lenzi L."/>
            <person name="Haldenby T S."/>
            <person name="Uol C."/>
        </authorList>
    </citation>
    <scope>NUCLEOTIDE SEQUENCE</scope>
</reference>
<dbReference type="Pfam" id="PF08676">
    <property type="entry name" value="MutL_C"/>
    <property type="match status" value="1"/>
</dbReference>
<dbReference type="GO" id="GO:0016887">
    <property type="term" value="F:ATP hydrolysis activity"/>
    <property type="evidence" value="ECO:0007669"/>
    <property type="project" value="InterPro"/>
</dbReference>
<evidence type="ECO:0000313" key="7">
    <source>
        <dbReference type="Proteomes" id="UP001497525"/>
    </source>
</evidence>
<dbReference type="InterPro" id="IPR014790">
    <property type="entry name" value="MutL_C"/>
</dbReference>
<feature type="region of interest" description="Disordered" evidence="3">
    <location>
        <begin position="465"/>
        <end position="485"/>
    </location>
</feature>
<dbReference type="InterPro" id="IPR036890">
    <property type="entry name" value="HATPase_C_sf"/>
</dbReference>
<evidence type="ECO:0000256" key="3">
    <source>
        <dbReference type="SAM" id="MobiDB-lite"/>
    </source>
</evidence>